<feature type="compositionally biased region" description="Low complexity" evidence="1">
    <location>
        <begin position="205"/>
        <end position="225"/>
    </location>
</feature>
<evidence type="ECO:0000313" key="3">
    <source>
        <dbReference type="EMBL" id="KAF2103267.1"/>
    </source>
</evidence>
<keyword evidence="4" id="KW-1185">Reference proteome</keyword>
<gene>
    <name evidence="3" type="ORF">NA57DRAFT_52794</name>
</gene>
<accession>A0A9P4INU4</accession>
<dbReference type="AlphaFoldDB" id="A0A9P4INU4"/>
<dbReference type="EMBL" id="ML978122">
    <property type="protein sequence ID" value="KAF2103267.1"/>
    <property type="molecule type" value="Genomic_DNA"/>
</dbReference>
<proteinExistence type="predicted"/>
<dbReference type="PANTHER" id="PTHR40640:SF1">
    <property type="entry name" value="ANCHORED GLYCOPROTEIN, PUTATIVE (AFU_ORTHOLOGUE AFUA_8G04860)-RELATED"/>
    <property type="match status" value="1"/>
</dbReference>
<dbReference type="Proteomes" id="UP000799772">
    <property type="component" value="Unassembled WGS sequence"/>
</dbReference>
<feature type="signal peptide" evidence="2">
    <location>
        <begin position="1"/>
        <end position="18"/>
    </location>
</feature>
<protein>
    <submittedName>
        <fullName evidence="3">Uncharacterized protein</fullName>
    </submittedName>
</protein>
<name>A0A9P4INU4_9PEZI</name>
<evidence type="ECO:0000256" key="1">
    <source>
        <dbReference type="SAM" id="MobiDB-lite"/>
    </source>
</evidence>
<feature type="region of interest" description="Disordered" evidence="1">
    <location>
        <begin position="189"/>
        <end position="225"/>
    </location>
</feature>
<evidence type="ECO:0000313" key="4">
    <source>
        <dbReference type="Proteomes" id="UP000799772"/>
    </source>
</evidence>
<keyword evidence="2" id="KW-0732">Signal</keyword>
<evidence type="ECO:0000256" key="2">
    <source>
        <dbReference type="SAM" id="SignalP"/>
    </source>
</evidence>
<feature type="chain" id="PRO_5040304610" evidence="2">
    <location>
        <begin position="19"/>
        <end position="247"/>
    </location>
</feature>
<dbReference type="PANTHER" id="PTHR40640">
    <property type="entry name" value="ANCHORED GLYCOPROTEIN, PUTATIVE (AFU_ORTHOLOGUE AFUA_8G04860)-RELATED"/>
    <property type="match status" value="1"/>
</dbReference>
<reference evidence="3" key="1">
    <citation type="journal article" date="2020" name="Stud. Mycol.">
        <title>101 Dothideomycetes genomes: a test case for predicting lifestyles and emergence of pathogens.</title>
        <authorList>
            <person name="Haridas S."/>
            <person name="Albert R."/>
            <person name="Binder M."/>
            <person name="Bloem J."/>
            <person name="Labutti K."/>
            <person name="Salamov A."/>
            <person name="Andreopoulos B."/>
            <person name="Baker S."/>
            <person name="Barry K."/>
            <person name="Bills G."/>
            <person name="Bluhm B."/>
            <person name="Cannon C."/>
            <person name="Castanera R."/>
            <person name="Culley D."/>
            <person name="Daum C."/>
            <person name="Ezra D."/>
            <person name="Gonzalez J."/>
            <person name="Henrissat B."/>
            <person name="Kuo A."/>
            <person name="Liang C."/>
            <person name="Lipzen A."/>
            <person name="Lutzoni F."/>
            <person name="Magnuson J."/>
            <person name="Mondo S."/>
            <person name="Nolan M."/>
            <person name="Ohm R."/>
            <person name="Pangilinan J."/>
            <person name="Park H.-J."/>
            <person name="Ramirez L."/>
            <person name="Alfaro M."/>
            <person name="Sun H."/>
            <person name="Tritt A."/>
            <person name="Yoshinaga Y."/>
            <person name="Zwiers L.-H."/>
            <person name="Turgeon B."/>
            <person name="Goodwin S."/>
            <person name="Spatafora J."/>
            <person name="Crous P."/>
            <person name="Grigoriev I."/>
        </authorList>
    </citation>
    <scope>NUCLEOTIDE SEQUENCE</scope>
    <source>
        <strain evidence="3">CBS 133067</strain>
    </source>
</reference>
<comment type="caution">
    <text evidence="3">The sequence shown here is derived from an EMBL/GenBank/DDBJ whole genome shotgun (WGS) entry which is preliminary data.</text>
</comment>
<sequence>MYATTVLSALLLAGSTYASTGLSTRTHTIFATNAAVTAATGNAPASTVTVTDTRTLTVYNIYGVPATVTPVCSVISADRSAITYKVACPTTGAEECGGLSAPMTVTQGASDLQFASIGSDSKSFSISCDISSDATCIAKNAATTSTYTLTGSQVWPQIPAQITAGGYKLANSSNPIVFASGSGVAAQGTGFTTGRLPPRPTTSKGSSASSSSSGSAAPSSSSPGAAMANAPAVAGSVAGLLLAVLAL</sequence>
<organism evidence="3 4">
    <name type="scientific">Rhizodiscina lignyota</name>
    <dbReference type="NCBI Taxonomy" id="1504668"/>
    <lineage>
        <taxon>Eukaryota</taxon>
        <taxon>Fungi</taxon>
        <taxon>Dikarya</taxon>
        <taxon>Ascomycota</taxon>
        <taxon>Pezizomycotina</taxon>
        <taxon>Dothideomycetes</taxon>
        <taxon>Pleosporomycetidae</taxon>
        <taxon>Aulographales</taxon>
        <taxon>Rhizodiscinaceae</taxon>
        <taxon>Rhizodiscina</taxon>
    </lineage>
</organism>